<dbReference type="RefSeq" id="WP_301201057.1">
    <property type="nucleotide sequence ID" value="NZ_JAPDPI010000036.1"/>
</dbReference>
<evidence type="ECO:0000313" key="4">
    <source>
        <dbReference type="Proteomes" id="UP001207408"/>
    </source>
</evidence>
<gene>
    <name evidence="3" type="ORF">OM074_15490</name>
</gene>
<dbReference type="SUPFAM" id="SSF53474">
    <property type="entry name" value="alpha/beta-Hydrolases"/>
    <property type="match status" value="1"/>
</dbReference>
<feature type="domain" description="Alpha/beta hydrolase fold-3" evidence="2">
    <location>
        <begin position="76"/>
        <end position="274"/>
    </location>
</feature>
<dbReference type="Pfam" id="PF07859">
    <property type="entry name" value="Abhydrolase_3"/>
    <property type="match status" value="1"/>
</dbReference>
<dbReference type="InterPro" id="IPR013094">
    <property type="entry name" value="AB_hydrolase_3"/>
</dbReference>
<dbReference type="AlphaFoldDB" id="A0AAE3SM01"/>
<dbReference type="Proteomes" id="UP001207408">
    <property type="component" value="Unassembled WGS sequence"/>
</dbReference>
<proteinExistence type="predicted"/>
<dbReference type="InterPro" id="IPR050300">
    <property type="entry name" value="GDXG_lipolytic_enzyme"/>
</dbReference>
<evidence type="ECO:0000259" key="2">
    <source>
        <dbReference type="Pfam" id="PF07859"/>
    </source>
</evidence>
<dbReference type="EMBL" id="JAPDPI010000036">
    <property type="protein sequence ID" value="MCW3807040.1"/>
    <property type="molecule type" value="Genomic_DNA"/>
</dbReference>
<dbReference type="PANTHER" id="PTHR48081">
    <property type="entry name" value="AB HYDROLASE SUPERFAMILY PROTEIN C4A8.06C"/>
    <property type="match status" value="1"/>
</dbReference>
<dbReference type="PANTHER" id="PTHR48081:SF8">
    <property type="entry name" value="ALPHA_BETA HYDROLASE FOLD-3 DOMAIN-CONTAINING PROTEIN-RELATED"/>
    <property type="match status" value="1"/>
</dbReference>
<dbReference type="Gene3D" id="3.40.50.1820">
    <property type="entry name" value="alpha/beta hydrolase"/>
    <property type="match status" value="1"/>
</dbReference>
<evidence type="ECO:0000256" key="1">
    <source>
        <dbReference type="ARBA" id="ARBA00022801"/>
    </source>
</evidence>
<sequence length="299" mass="33762">MASFKMKFIRWIMKRQMQKPGMTFDGNVDPLKLRKVIEGMAKKQRPVKGVSFEKDTLNDIEVEMCSPKVIESDNILVYMHGGGFMVGNAFTSRAYASHLASESKMRVYSLTYRLAPEHPFPAGFDDGYNMYKGLLEKYPDNKIFLLGESAGANLLMTVTLKAKDQGLRLPAGLISYSGPFEFTGTIDRTKYDKTDFTVRPDVEPLIAKMYLNGADPRNPYISPTQGDLTGMPPTKLVIDAEETLSDDSRIYYKKAKEAGVDVEIQEWKGTFHAFPIIGKASPESYQVLKETIEFIKRFQ</sequence>
<dbReference type="InterPro" id="IPR029058">
    <property type="entry name" value="AB_hydrolase_fold"/>
</dbReference>
<protein>
    <submittedName>
        <fullName evidence="3">Alpha/beta hydrolase</fullName>
    </submittedName>
</protein>
<comment type="caution">
    <text evidence="3">The sequence shown here is derived from an EMBL/GenBank/DDBJ whole genome shotgun (WGS) entry which is preliminary data.</text>
</comment>
<name>A0AAE3SM01_9BACT</name>
<keyword evidence="4" id="KW-1185">Reference proteome</keyword>
<evidence type="ECO:0000313" key="3">
    <source>
        <dbReference type="EMBL" id="MCW3807040.1"/>
    </source>
</evidence>
<keyword evidence="1 3" id="KW-0378">Hydrolase</keyword>
<reference evidence="3" key="1">
    <citation type="submission" date="2022-10" db="EMBL/GenBank/DDBJ databases">
        <authorList>
            <person name="Yu W.X."/>
        </authorList>
    </citation>
    <scope>NUCLEOTIDE SEQUENCE</scope>
    <source>
        <strain evidence="3">D04</strain>
    </source>
</reference>
<dbReference type="GO" id="GO:0016787">
    <property type="term" value="F:hydrolase activity"/>
    <property type="evidence" value="ECO:0007669"/>
    <property type="project" value="UniProtKB-KW"/>
</dbReference>
<organism evidence="3 4">
    <name type="scientific">Plebeiibacterium marinum</name>
    <dbReference type="NCBI Taxonomy" id="2992111"/>
    <lineage>
        <taxon>Bacteria</taxon>
        <taxon>Pseudomonadati</taxon>
        <taxon>Bacteroidota</taxon>
        <taxon>Bacteroidia</taxon>
        <taxon>Marinilabiliales</taxon>
        <taxon>Marinilabiliaceae</taxon>
        <taxon>Plebeiibacterium</taxon>
    </lineage>
</organism>
<accession>A0AAE3SM01</accession>